<feature type="domain" description="Methyltransferase" evidence="3">
    <location>
        <begin position="48"/>
        <end position="133"/>
    </location>
</feature>
<keyword evidence="5" id="KW-1185">Reference proteome</keyword>
<dbReference type="PANTHER" id="PTHR43861:SF1">
    <property type="entry name" value="TRANS-ACONITATE 2-METHYLTRANSFERASE"/>
    <property type="match status" value="1"/>
</dbReference>
<dbReference type="GO" id="GO:0032259">
    <property type="term" value="P:methylation"/>
    <property type="evidence" value="ECO:0007669"/>
    <property type="project" value="UniProtKB-KW"/>
</dbReference>
<evidence type="ECO:0000259" key="3">
    <source>
        <dbReference type="Pfam" id="PF13649"/>
    </source>
</evidence>
<evidence type="ECO:0000313" key="4">
    <source>
        <dbReference type="EMBL" id="EPF76019.1"/>
    </source>
</evidence>
<dbReference type="Gene3D" id="3.40.50.150">
    <property type="entry name" value="Vaccinia Virus protein VP39"/>
    <property type="match status" value="1"/>
</dbReference>
<comment type="caution">
    <text evidence="4">The sequence shown here is derived from an EMBL/GenBank/DDBJ whole genome shotgun (WGS) entry which is preliminary data.</text>
</comment>
<name>A0A829HFJ2_9GAMM</name>
<keyword evidence="2" id="KW-0808">Transferase</keyword>
<dbReference type="EMBL" id="ATGG01000023">
    <property type="protein sequence ID" value="EPF76019.1"/>
    <property type="molecule type" value="Genomic_DNA"/>
</dbReference>
<dbReference type="RefSeq" id="WP_016541505.1">
    <property type="nucleotide sequence ID" value="NZ_ASQH01000010.1"/>
</dbReference>
<dbReference type="CDD" id="cd02440">
    <property type="entry name" value="AdoMet_MTases"/>
    <property type="match status" value="1"/>
</dbReference>
<gene>
    <name evidence="4" type="ORF">F957_02864</name>
</gene>
<proteinExistence type="predicted"/>
<dbReference type="Proteomes" id="UP000014523">
    <property type="component" value="Unassembled WGS sequence"/>
</dbReference>
<dbReference type="GO" id="GO:0008168">
    <property type="term" value="F:methyltransferase activity"/>
    <property type="evidence" value="ECO:0007669"/>
    <property type="project" value="UniProtKB-KW"/>
</dbReference>
<sequence>MVQEHLAQHIIELYQTHAREWIERRGTTLAEKVWLDRFLSLLPNSAHILDLGCGSAQPIATYFIAQGHQVTGVDASEYMIEMARKSFPEQVWVQQDFREYFTEQKFQGIVAWDSFFHFTQDDQRNMFKRFAEYAQSGTALMFSSGPAQGEAIGELGGEPLYHASLSAEEYQTLLQHNGFKLIKMIAEDVECTGHTIWLAQYHS</sequence>
<reference evidence="4 5" key="1">
    <citation type="submission" date="2013-06" db="EMBL/GenBank/DDBJ databases">
        <title>The Genome Sequence of Acinetobacter gyllenbergii CIP 110306.</title>
        <authorList>
            <consortium name="The Broad Institute Genome Sequencing Platform"/>
            <consortium name="The Broad Institute Genome Sequencing Center for Infectious Disease"/>
            <person name="Cerqueira G."/>
            <person name="Feldgarden M."/>
            <person name="Courvalin P."/>
            <person name="Perichon B."/>
            <person name="Grillot-Courvalin C."/>
            <person name="Clermont D."/>
            <person name="Rocha E."/>
            <person name="Yoon E.-J."/>
            <person name="Nemec A."/>
            <person name="Young S.K."/>
            <person name="Zeng Q."/>
            <person name="Gargeya S."/>
            <person name="Fitzgerald M."/>
            <person name="Abouelleil A."/>
            <person name="Alvarado L."/>
            <person name="Berlin A.M."/>
            <person name="Chapman S.B."/>
            <person name="Dewar J."/>
            <person name="Goldberg J."/>
            <person name="Griggs A."/>
            <person name="Gujja S."/>
            <person name="Hansen M."/>
            <person name="Howarth C."/>
            <person name="Imamovic A."/>
            <person name="Larimer J."/>
            <person name="McCowan C."/>
            <person name="Murphy C."/>
            <person name="Pearson M."/>
            <person name="Priest M."/>
            <person name="Roberts A."/>
            <person name="Saif S."/>
            <person name="Shea T."/>
            <person name="Sykes S."/>
            <person name="Wortman J."/>
            <person name="Nusbaum C."/>
            <person name="Birren B."/>
        </authorList>
    </citation>
    <scope>NUCLEOTIDE SEQUENCE [LARGE SCALE GENOMIC DNA]</scope>
    <source>
        <strain evidence="4 5">CIP 110306</strain>
    </source>
</reference>
<evidence type="ECO:0000256" key="1">
    <source>
        <dbReference type="ARBA" id="ARBA00022603"/>
    </source>
</evidence>
<organism evidence="4 5">
    <name type="scientific">Acinetobacter gyllenbergii CIP 110306 = MTCC 11365</name>
    <dbReference type="NCBI Taxonomy" id="1217657"/>
    <lineage>
        <taxon>Bacteria</taxon>
        <taxon>Pseudomonadati</taxon>
        <taxon>Pseudomonadota</taxon>
        <taxon>Gammaproteobacteria</taxon>
        <taxon>Moraxellales</taxon>
        <taxon>Moraxellaceae</taxon>
        <taxon>Acinetobacter</taxon>
    </lineage>
</organism>
<keyword evidence="1" id="KW-0489">Methyltransferase</keyword>
<accession>A0A829HFJ2</accession>
<evidence type="ECO:0000256" key="2">
    <source>
        <dbReference type="ARBA" id="ARBA00022679"/>
    </source>
</evidence>
<dbReference type="PANTHER" id="PTHR43861">
    <property type="entry name" value="TRANS-ACONITATE 2-METHYLTRANSFERASE-RELATED"/>
    <property type="match status" value="1"/>
</dbReference>
<evidence type="ECO:0000313" key="5">
    <source>
        <dbReference type="Proteomes" id="UP000014523"/>
    </source>
</evidence>
<dbReference type="AlphaFoldDB" id="A0A829HFJ2"/>
<protein>
    <recommendedName>
        <fullName evidence="3">Methyltransferase domain-containing protein</fullName>
    </recommendedName>
</protein>
<dbReference type="InterPro" id="IPR041698">
    <property type="entry name" value="Methyltransf_25"/>
</dbReference>
<dbReference type="SUPFAM" id="SSF53335">
    <property type="entry name" value="S-adenosyl-L-methionine-dependent methyltransferases"/>
    <property type="match status" value="1"/>
</dbReference>
<dbReference type="Pfam" id="PF13649">
    <property type="entry name" value="Methyltransf_25"/>
    <property type="match status" value="1"/>
</dbReference>
<dbReference type="InterPro" id="IPR029063">
    <property type="entry name" value="SAM-dependent_MTases_sf"/>
</dbReference>